<organism evidence="7 8">
    <name type="scientific">Pseudomonas fluvialis</name>
    <dbReference type="NCBI Taxonomy" id="1793966"/>
    <lineage>
        <taxon>Bacteria</taxon>
        <taxon>Pseudomonadati</taxon>
        <taxon>Pseudomonadota</taxon>
        <taxon>Gammaproteobacteria</taxon>
        <taxon>Pseudomonadales</taxon>
        <taxon>Pseudomonadaceae</taxon>
        <taxon>Pseudomonas</taxon>
    </lineage>
</organism>
<feature type="transmembrane region" description="Helical" evidence="5">
    <location>
        <begin position="186"/>
        <end position="204"/>
    </location>
</feature>
<dbReference type="InterPro" id="IPR007016">
    <property type="entry name" value="O-antigen_ligase-rel_domated"/>
</dbReference>
<feature type="transmembrane region" description="Helical" evidence="5">
    <location>
        <begin position="114"/>
        <end position="139"/>
    </location>
</feature>
<evidence type="ECO:0000256" key="3">
    <source>
        <dbReference type="ARBA" id="ARBA00022989"/>
    </source>
</evidence>
<feature type="transmembrane region" description="Helical" evidence="5">
    <location>
        <begin position="318"/>
        <end position="341"/>
    </location>
</feature>
<feature type="domain" description="O-antigen ligase-related" evidence="6">
    <location>
        <begin position="194"/>
        <end position="325"/>
    </location>
</feature>
<dbReference type="AlphaFoldDB" id="A0A2I0CM53"/>
<feature type="transmembrane region" description="Helical" evidence="5">
    <location>
        <begin position="210"/>
        <end position="225"/>
    </location>
</feature>
<keyword evidence="4 5" id="KW-0472">Membrane</keyword>
<accession>A0A2I0CM53</accession>
<feature type="transmembrane region" description="Helical" evidence="5">
    <location>
        <begin position="159"/>
        <end position="179"/>
    </location>
</feature>
<dbReference type="Pfam" id="PF04932">
    <property type="entry name" value="Wzy_C"/>
    <property type="match status" value="1"/>
</dbReference>
<dbReference type="GO" id="GO:0016020">
    <property type="term" value="C:membrane"/>
    <property type="evidence" value="ECO:0007669"/>
    <property type="project" value="UniProtKB-SubCell"/>
</dbReference>
<dbReference type="Proteomes" id="UP000242861">
    <property type="component" value="Unassembled WGS sequence"/>
</dbReference>
<proteinExistence type="predicted"/>
<feature type="transmembrane region" description="Helical" evidence="5">
    <location>
        <begin position="5"/>
        <end position="25"/>
    </location>
</feature>
<sequence>MVCQALRAGFTLFFFLFAGSSIFYWDVAGSWLGQQRVFQLLMIFWGCLSFLLLQKRISSPYAGLFFVVCLLGVCSSVASVYPEWALQEWARVVGMGLVVFLVAHLYVEERWQMLFVYVVFCISFILAYQFLLYYFSAIWSARHAINPYVLYAGFDNPRFYSQVMVLFMPLLAYLGGKWLVEKRWRLFFLLTCVAMIQWCVLVALAGRGSWLAILISHALFVFLLRDRAIVGLQFLFFCLGLFLYGMLFFVIPEFFSLPSQLPSGMRYGLSAREVLWKAAFEMFLENPFLGVGPLHFSAVWNHIAAHPHQMILQWLAEWGGVATSIALFVIGAGLWRGLIFLAIDEKRTPLDSALWLALVSALILAQVDGVFVMPYTEGWLVILAGLALARWLKSGRYISGLLLLSGMRAIACAVLVVLGAVISIQLPQIKSMQLAFWEEHGIGSPPRLWDQGWIPMRHLE</sequence>
<feature type="transmembrane region" description="Helical" evidence="5">
    <location>
        <begin position="396"/>
        <end position="422"/>
    </location>
</feature>
<evidence type="ECO:0000313" key="7">
    <source>
        <dbReference type="EMBL" id="PKF70207.1"/>
    </source>
</evidence>
<feature type="transmembrane region" description="Helical" evidence="5">
    <location>
        <begin position="61"/>
        <end position="82"/>
    </location>
</feature>
<evidence type="ECO:0000256" key="4">
    <source>
        <dbReference type="ARBA" id="ARBA00023136"/>
    </source>
</evidence>
<feature type="transmembrane region" description="Helical" evidence="5">
    <location>
        <begin position="232"/>
        <end position="251"/>
    </location>
</feature>
<evidence type="ECO:0000313" key="8">
    <source>
        <dbReference type="Proteomes" id="UP000242861"/>
    </source>
</evidence>
<comment type="subcellular location">
    <subcellularLocation>
        <location evidence="1">Membrane</location>
        <topology evidence="1">Multi-pass membrane protein</topology>
    </subcellularLocation>
</comment>
<dbReference type="EMBL" id="PIYS01000028">
    <property type="protein sequence ID" value="PKF70207.1"/>
    <property type="molecule type" value="Genomic_DNA"/>
</dbReference>
<dbReference type="RefSeq" id="WP_101194233.1">
    <property type="nucleotide sequence ID" value="NZ_PIYS01000028.1"/>
</dbReference>
<feature type="transmembrane region" description="Helical" evidence="5">
    <location>
        <begin position="88"/>
        <end position="107"/>
    </location>
</feature>
<keyword evidence="3 5" id="KW-1133">Transmembrane helix</keyword>
<dbReference type="PANTHER" id="PTHR37422:SF13">
    <property type="entry name" value="LIPOPOLYSACCHARIDE BIOSYNTHESIS PROTEIN PA4999-RELATED"/>
    <property type="match status" value="1"/>
</dbReference>
<feature type="transmembrane region" description="Helical" evidence="5">
    <location>
        <begin position="37"/>
        <end position="54"/>
    </location>
</feature>
<feature type="transmembrane region" description="Helical" evidence="5">
    <location>
        <begin position="353"/>
        <end position="376"/>
    </location>
</feature>
<gene>
    <name evidence="7" type="ORF">CW360_14760</name>
</gene>
<evidence type="ECO:0000259" key="6">
    <source>
        <dbReference type="Pfam" id="PF04932"/>
    </source>
</evidence>
<comment type="caution">
    <text evidence="7">The sequence shown here is derived from an EMBL/GenBank/DDBJ whole genome shotgun (WGS) entry which is preliminary data.</text>
</comment>
<keyword evidence="2 5" id="KW-0812">Transmembrane</keyword>
<evidence type="ECO:0000256" key="2">
    <source>
        <dbReference type="ARBA" id="ARBA00022692"/>
    </source>
</evidence>
<protein>
    <recommendedName>
        <fullName evidence="6">O-antigen ligase-related domain-containing protein</fullName>
    </recommendedName>
</protein>
<dbReference type="InterPro" id="IPR051533">
    <property type="entry name" value="WaaL-like"/>
</dbReference>
<evidence type="ECO:0000256" key="1">
    <source>
        <dbReference type="ARBA" id="ARBA00004141"/>
    </source>
</evidence>
<evidence type="ECO:0000256" key="5">
    <source>
        <dbReference type="SAM" id="Phobius"/>
    </source>
</evidence>
<name>A0A2I0CM53_9PSED</name>
<dbReference type="PANTHER" id="PTHR37422">
    <property type="entry name" value="TEICHURONIC ACID BIOSYNTHESIS PROTEIN TUAE"/>
    <property type="match status" value="1"/>
</dbReference>
<reference evidence="8" key="1">
    <citation type="submission" date="2017-12" db="EMBL/GenBank/DDBJ databases">
        <authorList>
            <person name="Yu X.-Y."/>
        </authorList>
    </citation>
    <scope>NUCLEOTIDE SEQUENCE [LARGE SCALE GENOMIC DNA]</scope>
    <source>
        <strain evidence="8">ZYSR67-Z</strain>
    </source>
</reference>